<organism evidence="1">
    <name type="scientific">Culex pipiens</name>
    <name type="common">House mosquito</name>
    <dbReference type="NCBI Taxonomy" id="7175"/>
    <lineage>
        <taxon>Eukaryota</taxon>
        <taxon>Metazoa</taxon>
        <taxon>Ecdysozoa</taxon>
        <taxon>Arthropoda</taxon>
        <taxon>Hexapoda</taxon>
        <taxon>Insecta</taxon>
        <taxon>Pterygota</taxon>
        <taxon>Neoptera</taxon>
        <taxon>Endopterygota</taxon>
        <taxon>Diptera</taxon>
        <taxon>Nematocera</taxon>
        <taxon>Culicoidea</taxon>
        <taxon>Culicidae</taxon>
        <taxon>Culicinae</taxon>
        <taxon>Culicini</taxon>
        <taxon>Culex</taxon>
        <taxon>Culex</taxon>
    </lineage>
</organism>
<proteinExistence type="predicted"/>
<name>A0A8D8L056_CULPI</name>
<protein>
    <submittedName>
        <fullName evidence="1">(northern house mosquito) hypothetical protein</fullName>
    </submittedName>
</protein>
<dbReference type="EMBL" id="HBUE01337276">
    <property type="protein sequence ID" value="CAG6596757.1"/>
    <property type="molecule type" value="Transcribed_RNA"/>
</dbReference>
<sequence>MGEFTVPAFKRLLSIELDEFADVESYVDEFMALARGLEDNGYVIGEPMLVALLLMGLPVSCDSLVQDVEISKMSLEAAKTRILRDIRLLQEEFEGSRMARESAEGLGDGGDTD</sequence>
<evidence type="ECO:0000313" key="1">
    <source>
        <dbReference type="EMBL" id="CAG6596757.1"/>
    </source>
</evidence>
<dbReference type="EMBL" id="HBUE01230487">
    <property type="protein sequence ID" value="CAG6544619.1"/>
    <property type="molecule type" value="Transcribed_RNA"/>
</dbReference>
<dbReference type="AlphaFoldDB" id="A0A8D8L056"/>
<reference evidence="1" key="1">
    <citation type="submission" date="2021-05" db="EMBL/GenBank/DDBJ databases">
        <authorList>
            <person name="Alioto T."/>
            <person name="Alioto T."/>
            <person name="Gomez Garrido J."/>
        </authorList>
    </citation>
    <scope>NUCLEOTIDE SEQUENCE</scope>
</reference>
<accession>A0A8D8L056</accession>
<dbReference type="Pfam" id="PF14223">
    <property type="entry name" value="Retrotran_gag_2"/>
    <property type="match status" value="1"/>
</dbReference>